<accession>A0ABR0K6N2</accession>
<evidence type="ECO:0000313" key="2">
    <source>
        <dbReference type="EMBL" id="KAK5089437.1"/>
    </source>
</evidence>
<dbReference type="PANTHER" id="PTHR13622">
    <property type="entry name" value="THIAMIN PYROPHOSPHOKINASE"/>
    <property type="match status" value="1"/>
</dbReference>
<reference evidence="2 3" key="1">
    <citation type="submission" date="2023-08" db="EMBL/GenBank/DDBJ databases">
        <title>Black Yeasts Isolated from many extreme environments.</title>
        <authorList>
            <person name="Coleine C."/>
            <person name="Stajich J.E."/>
            <person name="Selbmann L."/>
        </authorList>
    </citation>
    <scope>NUCLEOTIDE SEQUENCE [LARGE SCALE GENOMIC DNA]</scope>
    <source>
        <strain evidence="2 3">CCFEE 5885</strain>
    </source>
</reference>
<organism evidence="2 3">
    <name type="scientific">Lithohypha guttulata</name>
    <dbReference type="NCBI Taxonomy" id="1690604"/>
    <lineage>
        <taxon>Eukaryota</taxon>
        <taxon>Fungi</taxon>
        <taxon>Dikarya</taxon>
        <taxon>Ascomycota</taxon>
        <taxon>Pezizomycotina</taxon>
        <taxon>Eurotiomycetes</taxon>
        <taxon>Chaetothyriomycetidae</taxon>
        <taxon>Chaetothyriales</taxon>
        <taxon>Trichomeriaceae</taxon>
        <taxon>Lithohypha</taxon>
    </lineage>
</organism>
<gene>
    <name evidence="2" type="ORF">LTR24_006253</name>
</gene>
<dbReference type="InterPro" id="IPR015797">
    <property type="entry name" value="NUDIX_hydrolase-like_dom_sf"/>
</dbReference>
<protein>
    <recommendedName>
        <fullName evidence="1">Nudix hydrolase domain-containing protein</fullName>
    </recommendedName>
</protein>
<dbReference type="Pfam" id="PF00293">
    <property type="entry name" value="NUDIX"/>
    <property type="match status" value="1"/>
</dbReference>
<name>A0ABR0K6N2_9EURO</name>
<dbReference type="Proteomes" id="UP001345013">
    <property type="component" value="Unassembled WGS sequence"/>
</dbReference>
<dbReference type="EMBL" id="JAVRRG010000078">
    <property type="protein sequence ID" value="KAK5089437.1"/>
    <property type="molecule type" value="Genomic_DNA"/>
</dbReference>
<evidence type="ECO:0000313" key="3">
    <source>
        <dbReference type="Proteomes" id="UP001345013"/>
    </source>
</evidence>
<dbReference type="InterPro" id="IPR000086">
    <property type="entry name" value="NUDIX_hydrolase_dom"/>
</dbReference>
<feature type="domain" description="Nudix hydrolase" evidence="1">
    <location>
        <begin position="130"/>
        <end position="287"/>
    </location>
</feature>
<keyword evidence="3" id="KW-1185">Reference proteome</keyword>
<dbReference type="Gene3D" id="3.90.79.10">
    <property type="entry name" value="Nucleoside Triphosphate Pyrophosphohydrolase"/>
    <property type="match status" value="1"/>
</dbReference>
<dbReference type="PANTHER" id="PTHR13622:SF8">
    <property type="entry name" value="THIAMIN PYROPHOSPHOKINASE 1"/>
    <property type="match status" value="1"/>
</dbReference>
<dbReference type="SUPFAM" id="SSF55811">
    <property type="entry name" value="Nudix"/>
    <property type="match status" value="1"/>
</dbReference>
<dbReference type="InterPro" id="IPR031804">
    <property type="entry name" value="DUF4743"/>
</dbReference>
<dbReference type="CDD" id="cd03676">
    <property type="entry name" value="NUDIX_Tnr3_like"/>
    <property type="match status" value="1"/>
</dbReference>
<comment type="caution">
    <text evidence="2">The sequence shown here is derived from an EMBL/GenBank/DDBJ whole genome shotgun (WGS) entry which is preliminary data.</text>
</comment>
<dbReference type="PROSITE" id="PS51462">
    <property type="entry name" value="NUDIX"/>
    <property type="match status" value="1"/>
</dbReference>
<dbReference type="Pfam" id="PF15916">
    <property type="entry name" value="DUF4743"/>
    <property type="match status" value="1"/>
</dbReference>
<evidence type="ECO:0000259" key="1">
    <source>
        <dbReference type="PROSITE" id="PS51462"/>
    </source>
</evidence>
<proteinExistence type="predicted"/>
<sequence>MTQRKTNLDLVNECDNFPYPDIPFAQGLLSGSYFKFKLEGCIAVLGYVLPEVAEKLPASPEWERNNASLEFTFKPANTPSDPEEAVAHRTAVLARFLQSAREAKTFRVLNGWRNELYPVYGPGRELLFSMERSASALFGIVTYGVHMTAYTQTAEGMKLWTPRRAPTKQTYPNMMDNTVAGGLSTGEKPFECLVRESMEEASLPEDVVRNAQACGTMTYFYVRDKRAGGEVGLCQPECQYVYNLELPEGVVPRPGDNEAVDFQLLTVKEVQSAMAEGRFKPNCALLLVEFFVRHGIIRAEDEPDYLEIVSRLHRRLEFPMG</sequence>